<reference evidence="6" key="1">
    <citation type="submission" date="2014-05" db="EMBL/GenBank/DDBJ databases">
        <authorList>
            <person name="Chronopoulou M."/>
        </authorList>
    </citation>
    <scope>NUCLEOTIDE SEQUENCE</scope>
    <source>
        <tissue evidence="6">Whole organism</tissue>
    </source>
</reference>
<keyword evidence="7" id="KW-1185">Reference proteome</keyword>
<dbReference type="InterPro" id="IPR006735">
    <property type="entry name" value="Rtf2"/>
</dbReference>
<dbReference type="GO" id="GO:0006274">
    <property type="term" value="P:DNA replication termination"/>
    <property type="evidence" value="ECO:0007669"/>
    <property type="project" value="TreeGrafter"/>
</dbReference>
<gene>
    <name evidence="5" type="ORF">LSAA_12718</name>
</gene>
<dbReference type="InterPro" id="IPR027799">
    <property type="entry name" value="Rtf2_RING-finger"/>
</dbReference>
<evidence type="ECO:0000313" key="5">
    <source>
        <dbReference type="EMBL" id="CAF2998745.1"/>
    </source>
</evidence>
<dbReference type="PANTHER" id="PTHR12775:SF0">
    <property type="entry name" value="REPLICATION TERMINATION FACTOR 2"/>
    <property type="match status" value="1"/>
</dbReference>
<evidence type="ECO:0000256" key="4">
    <source>
        <dbReference type="SAM" id="MobiDB-lite"/>
    </source>
</evidence>
<evidence type="ECO:0000313" key="7">
    <source>
        <dbReference type="Proteomes" id="UP000675881"/>
    </source>
</evidence>
<comment type="similarity">
    <text evidence="1">Belongs to the rtf2 family.</text>
</comment>
<dbReference type="EMBL" id="HACA01009999">
    <property type="protein sequence ID" value="CDW27360.1"/>
    <property type="molecule type" value="Transcribed_RNA"/>
</dbReference>
<dbReference type="Proteomes" id="UP000675881">
    <property type="component" value="Chromosome 7"/>
</dbReference>
<dbReference type="EMBL" id="HG994586">
    <property type="protein sequence ID" value="CAF2998745.1"/>
    <property type="molecule type" value="Genomic_DNA"/>
</dbReference>
<proteinExistence type="inferred from homology"/>
<evidence type="ECO:0000256" key="1">
    <source>
        <dbReference type="ARBA" id="ARBA00009885"/>
    </source>
</evidence>
<dbReference type="GO" id="GO:0005634">
    <property type="term" value="C:nucleus"/>
    <property type="evidence" value="ECO:0007669"/>
    <property type="project" value="TreeGrafter"/>
</dbReference>
<feature type="compositionally biased region" description="Basic and acidic residues" evidence="4">
    <location>
        <begin position="200"/>
        <end position="211"/>
    </location>
</feature>
<feature type="compositionally biased region" description="Polar residues" evidence="4">
    <location>
        <begin position="234"/>
        <end position="246"/>
    </location>
</feature>
<evidence type="ECO:0000256" key="3">
    <source>
        <dbReference type="ARBA" id="ARBA00030367"/>
    </source>
</evidence>
<feature type="region of interest" description="Disordered" evidence="4">
    <location>
        <begin position="172"/>
        <end position="257"/>
    </location>
</feature>
<reference evidence="5" key="2">
    <citation type="submission" date="2021-02" db="EMBL/GenBank/DDBJ databases">
        <authorList>
            <person name="Bekaert M."/>
        </authorList>
    </citation>
    <scope>NUCLEOTIDE SEQUENCE</scope>
    <source>
        <strain evidence="5">IoA-00</strain>
    </source>
</reference>
<dbReference type="OrthoDB" id="247013at2759"/>
<dbReference type="PANTHER" id="PTHR12775">
    <property type="entry name" value="PROTEIN C20ORF43 HOMOLOG"/>
    <property type="match status" value="1"/>
</dbReference>
<protein>
    <recommendedName>
        <fullName evidence="2">Replication termination factor 2</fullName>
    </recommendedName>
    <alternativeName>
        <fullName evidence="3">Replication termination factor 2 domain-containing protein 1</fullName>
    </alternativeName>
</protein>
<evidence type="ECO:0000313" key="6">
    <source>
        <dbReference type="EMBL" id="CDW27360.1"/>
    </source>
</evidence>
<name>A0A0K2TNG5_LEPSM</name>
<dbReference type="Pfam" id="PF04641">
    <property type="entry name" value="Rtf2"/>
    <property type="match status" value="1"/>
</dbReference>
<accession>A0A0K2TNG5</accession>
<evidence type="ECO:0000256" key="2">
    <source>
        <dbReference type="ARBA" id="ARBA00015157"/>
    </source>
</evidence>
<dbReference type="AlphaFoldDB" id="A0A0K2TNG5"/>
<dbReference type="CDD" id="cd16653">
    <property type="entry name" value="RING-like_Rtf2"/>
    <property type="match status" value="1"/>
</dbReference>
<organism evidence="6">
    <name type="scientific">Lepeophtheirus salmonis</name>
    <name type="common">Salmon louse</name>
    <name type="synonym">Caligus salmonis</name>
    <dbReference type="NCBI Taxonomy" id="72036"/>
    <lineage>
        <taxon>Eukaryota</taxon>
        <taxon>Metazoa</taxon>
        <taxon>Ecdysozoa</taxon>
        <taxon>Arthropoda</taxon>
        <taxon>Crustacea</taxon>
        <taxon>Multicrustacea</taxon>
        <taxon>Hexanauplia</taxon>
        <taxon>Copepoda</taxon>
        <taxon>Siphonostomatoida</taxon>
        <taxon>Caligidae</taxon>
        <taxon>Lepeophtheirus</taxon>
    </lineage>
</organism>
<sequence>MGCDGGTIPTRDELVRLKKKPEQKDKDSVRFYKWRHCSISQETIVDPMMACQLGRLYNKESVIRYLLDRKDSQKNVNKLHIKSLKDVIELKLTPNPSVKDKTPDSNASPYICPITGLEMSGRFKFVFDWTSGRVISERALKIVKNDPADHILEENLIILNPEDDDFVKMNTAMESRRARNKVEKKKGKRAMTEDATNNEKSNKKSKNELSKSKTSTATTSLQSDSSKSEVYKSIFSSHPIAQNQPKGNWVTFDPRYN</sequence>